<dbReference type="PANTHER" id="PTHR43399:SF4">
    <property type="entry name" value="CELL WALL-ASSOCIATED PROTEASE"/>
    <property type="match status" value="1"/>
</dbReference>
<dbReference type="GO" id="GO:0006508">
    <property type="term" value="P:proteolysis"/>
    <property type="evidence" value="ECO:0007669"/>
    <property type="project" value="UniProtKB-KW"/>
</dbReference>
<dbReference type="Pfam" id="PF00082">
    <property type="entry name" value="Peptidase_S8"/>
    <property type="match status" value="1"/>
</dbReference>
<dbReference type="Proteomes" id="UP001152087">
    <property type="component" value="Unassembled WGS sequence"/>
</dbReference>
<keyword evidence="2 6" id="KW-0645">Protease</keyword>
<dbReference type="PROSITE" id="PS00137">
    <property type="entry name" value="SUBTILASE_HIS"/>
    <property type="match status" value="1"/>
</dbReference>
<dbReference type="Gene3D" id="2.60.120.380">
    <property type="match status" value="1"/>
</dbReference>
<organism evidence="9 10">
    <name type="scientific">Fusarium falciforme</name>
    <dbReference type="NCBI Taxonomy" id="195108"/>
    <lineage>
        <taxon>Eukaryota</taxon>
        <taxon>Fungi</taxon>
        <taxon>Dikarya</taxon>
        <taxon>Ascomycota</taxon>
        <taxon>Pezizomycotina</taxon>
        <taxon>Sordariomycetes</taxon>
        <taxon>Hypocreomycetidae</taxon>
        <taxon>Hypocreales</taxon>
        <taxon>Nectriaceae</taxon>
        <taxon>Fusarium</taxon>
        <taxon>Fusarium solani species complex</taxon>
    </lineage>
</organism>
<evidence type="ECO:0000256" key="6">
    <source>
        <dbReference type="PROSITE-ProRule" id="PRU01240"/>
    </source>
</evidence>
<reference evidence="9" key="1">
    <citation type="submission" date="2022-09" db="EMBL/GenBank/DDBJ databases">
        <title>Fusarium specimens isolated from Avocado Roots.</title>
        <authorList>
            <person name="Stajich J."/>
            <person name="Roper C."/>
            <person name="Heimlech-Rivalta G."/>
        </authorList>
    </citation>
    <scope>NUCLEOTIDE SEQUENCE</scope>
    <source>
        <strain evidence="9">A02</strain>
    </source>
</reference>
<evidence type="ECO:0000256" key="7">
    <source>
        <dbReference type="SAM" id="MobiDB-lite"/>
    </source>
</evidence>
<dbReference type="AlphaFoldDB" id="A0A9W8UUF7"/>
<keyword evidence="4 6" id="KW-0720">Serine protease</keyword>
<dbReference type="InterPro" id="IPR008979">
    <property type="entry name" value="Galactose-bd-like_sf"/>
</dbReference>
<dbReference type="InterPro" id="IPR000209">
    <property type="entry name" value="Peptidase_S8/S53_dom"/>
</dbReference>
<dbReference type="PRINTS" id="PR00723">
    <property type="entry name" value="SUBTILISIN"/>
</dbReference>
<evidence type="ECO:0000313" key="10">
    <source>
        <dbReference type="Proteomes" id="UP001152087"/>
    </source>
</evidence>
<keyword evidence="10" id="KW-1185">Reference proteome</keyword>
<feature type="active site" description="Charge relay system" evidence="5 6">
    <location>
        <position position="249"/>
    </location>
</feature>
<feature type="region of interest" description="Disordered" evidence="7">
    <location>
        <begin position="238"/>
        <end position="269"/>
    </location>
</feature>
<dbReference type="InterPro" id="IPR022398">
    <property type="entry name" value="Peptidase_S8_His-AS"/>
</dbReference>
<feature type="active site" description="Charge relay system" evidence="5 6">
    <location>
        <position position="210"/>
    </location>
</feature>
<dbReference type="InterPro" id="IPR034058">
    <property type="entry name" value="TagA/B/C/D_pept_dom"/>
</dbReference>
<evidence type="ECO:0000256" key="2">
    <source>
        <dbReference type="ARBA" id="ARBA00022670"/>
    </source>
</evidence>
<feature type="active site" description="Charge relay system" evidence="5 6">
    <location>
        <position position="490"/>
    </location>
</feature>
<proteinExistence type="inferred from homology"/>
<dbReference type="PROSITE" id="PS00138">
    <property type="entry name" value="SUBTILASE_SER"/>
    <property type="match status" value="1"/>
</dbReference>
<evidence type="ECO:0000259" key="8">
    <source>
        <dbReference type="Pfam" id="PF00082"/>
    </source>
</evidence>
<accession>A0A9W8UUF7</accession>
<name>A0A9W8UUF7_9HYPO</name>
<evidence type="ECO:0000313" key="9">
    <source>
        <dbReference type="EMBL" id="KAJ4176101.1"/>
    </source>
</evidence>
<dbReference type="PROSITE" id="PS51892">
    <property type="entry name" value="SUBTILASE"/>
    <property type="match status" value="1"/>
</dbReference>
<gene>
    <name evidence="9" type="ORF">NW755_014607</name>
</gene>
<evidence type="ECO:0000256" key="4">
    <source>
        <dbReference type="ARBA" id="ARBA00022825"/>
    </source>
</evidence>
<dbReference type="PANTHER" id="PTHR43399">
    <property type="entry name" value="SUBTILISIN-RELATED"/>
    <property type="match status" value="1"/>
</dbReference>
<protein>
    <recommendedName>
        <fullName evidence="8">Peptidase S8/S53 domain-containing protein</fullName>
    </recommendedName>
</protein>
<comment type="similarity">
    <text evidence="1 6">Belongs to the peptidase S8 family.</text>
</comment>
<evidence type="ECO:0000256" key="1">
    <source>
        <dbReference type="ARBA" id="ARBA00011073"/>
    </source>
</evidence>
<dbReference type="CDD" id="cd04842">
    <property type="entry name" value="Peptidases_S8_Kp43_protease"/>
    <property type="match status" value="1"/>
</dbReference>
<dbReference type="InterPro" id="IPR015500">
    <property type="entry name" value="Peptidase_S8_subtilisin-rel"/>
</dbReference>
<dbReference type="GO" id="GO:0004252">
    <property type="term" value="F:serine-type endopeptidase activity"/>
    <property type="evidence" value="ECO:0007669"/>
    <property type="project" value="UniProtKB-UniRule"/>
</dbReference>
<evidence type="ECO:0000256" key="5">
    <source>
        <dbReference type="PIRSR" id="PIRSR615500-1"/>
    </source>
</evidence>
<dbReference type="InterPro" id="IPR023828">
    <property type="entry name" value="Peptidase_S8_Ser-AS"/>
</dbReference>
<sequence length="696" mass="75420">MPEEIVINGKAVATDHKHQHRDASSSDHILIRTKGDPLNKAQKNELKALGVDIHEFVGNETQQLYLCGYPKDSLVKIRALSYIEYADVYAQEFVVPDVMQTASTHSNDAVEVDILMHRDVEEIDRDLIAKISEAADVEKSAISVDSGMVRVKVDAEALDKLAALDEVRVIHPVNERTIFTNVARRLLGSDDAMFNGTAYKGQDQIICVADTGFDAGSTTDVHDAFTGRVKQLYAWGRRTQNSSDDPDGHGTHVCGSVLGRGQHSTEGSIEGTAPAASLIVQSMFVRFDWRNRSILGGYPADLGQLFDEGYQAGARIHTNSWGTPLPTTNVQRPYDASAESIDRYIWDHQDMTILFAAGNDGQDSNLDGKVNDRSLGAEASAKNCITVGASENLRPTLLSGKNGGPYTYGAFWPDKFSQNPLRDDHQADNPEGLAAFSSRGPSAENRLKPDVVAPGTAILSAKSRKKRFLGGVDRTGVSDDSRYLYLSGTSMATPLVAGCCAAVRECLLKNGYTDEANGVTNPTASLIKALIINGAVPVAGQYVPVHIGQGPNPHSGFGRVNIANTMAMIEPDISSSGYGISVIDEETEEPFVAQIPIPPPSGDSGQTLKLTMTYADLPGASLSNDLNLVVVAGDKQRHGNQGNEEFDVNATQTFDRSNNVEQIVWPKIPGDSVKVIVKHYRLLSARVPFAYAWRFY</sequence>
<dbReference type="SUPFAM" id="SSF52743">
    <property type="entry name" value="Subtilisin-like"/>
    <property type="match status" value="1"/>
</dbReference>
<dbReference type="InterPro" id="IPR051048">
    <property type="entry name" value="Peptidase_S8/S53_subtilisin"/>
</dbReference>
<feature type="domain" description="Peptidase S8/S53" evidence="8">
    <location>
        <begin position="201"/>
        <end position="550"/>
    </location>
</feature>
<dbReference type="EMBL" id="JAOQAV010000235">
    <property type="protein sequence ID" value="KAJ4176101.1"/>
    <property type="molecule type" value="Genomic_DNA"/>
</dbReference>
<comment type="caution">
    <text evidence="9">The sequence shown here is derived from an EMBL/GenBank/DDBJ whole genome shotgun (WGS) entry which is preliminary data.</text>
</comment>
<dbReference type="Gene3D" id="3.40.50.200">
    <property type="entry name" value="Peptidase S8/S53 domain"/>
    <property type="match status" value="1"/>
</dbReference>
<evidence type="ECO:0000256" key="3">
    <source>
        <dbReference type="ARBA" id="ARBA00022801"/>
    </source>
</evidence>
<dbReference type="InterPro" id="IPR036852">
    <property type="entry name" value="Peptidase_S8/S53_dom_sf"/>
</dbReference>
<dbReference type="SUPFAM" id="SSF49785">
    <property type="entry name" value="Galactose-binding domain-like"/>
    <property type="match status" value="1"/>
</dbReference>
<keyword evidence="3 6" id="KW-0378">Hydrolase</keyword>